<dbReference type="RefSeq" id="WP_002575610.1">
    <property type="nucleotide sequence ID" value="NZ_BAABZS010000001.1"/>
</dbReference>
<evidence type="ECO:0000313" key="2">
    <source>
        <dbReference type="EMBL" id="VYT51824.1"/>
    </source>
</evidence>
<proteinExistence type="predicted"/>
<sequence>MQLKECEKLLEDATEQINMMLREREEILIEWHKAFDAENVQAVKCIYEKSGFGYALILVNGDSRLKVSELWDGDFEGDLDAYYKQVEHGIHKYRILNRRDDDLTEWQRNLVYATAAELRKKVIGYE</sequence>
<feature type="coiled-coil region" evidence="1">
    <location>
        <begin position="3"/>
        <end position="30"/>
    </location>
</feature>
<protein>
    <submittedName>
        <fullName evidence="2">Uncharacterized protein</fullName>
    </submittedName>
</protein>
<dbReference type="EMBL" id="CACRTF010000017">
    <property type="protein sequence ID" value="VYT51824.1"/>
    <property type="molecule type" value="Genomic_DNA"/>
</dbReference>
<evidence type="ECO:0000256" key="1">
    <source>
        <dbReference type="SAM" id="Coils"/>
    </source>
</evidence>
<reference evidence="2" key="1">
    <citation type="submission" date="2019-11" db="EMBL/GenBank/DDBJ databases">
        <authorList>
            <person name="Feng L."/>
        </authorList>
    </citation>
    <scope>NUCLEOTIDE SEQUENCE</scope>
    <source>
        <strain evidence="2">CbolteaeLFYP116</strain>
    </source>
</reference>
<dbReference type="AlphaFoldDB" id="A0A6N2XC06"/>
<dbReference type="GeneID" id="23113467"/>
<gene>
    <name evidence="2" type="ORF">CBLFYP116_04800</name>
</gene>
<accession>A0A6N2XC06</accession>
<organism evidence="2">
    <name type="scientific">Enterocloster bolteae</name>
    <dbReference type="NCBI Taxonomy" id="208479"/>
    <lineage>
        <taxon>Bacteria</taxon>
        <taxon>Bacillati</taxon>
        <taxon>Bacillota</taxon>
        <taxon>Clostridia</taxon>
        <taxon>Lachnospirales</taxon>
        <taxon>Lachnospiraceae</taxon>
        <taxon>Enterocloster</taxon>
    </lineage>
</organism>
<keyword evidence="1" id="KW-0175">Coiled coil</keyword>
<name>A0A6N2XC06_9FIRM</name>